<dbReference type="PROSITE" id="PS00996">
    <property type="entry name" value="RIBOSOMAL_S21E"/>
    <property type="match status" value="1"/>
</dbReference>
<dbReference type="InterPro" id="IPR001931">
    <property type="entry name" value="Ribosomal_eS21"/>
</dbReference>
<feature type="domain" description="Polyphenol oxidase C-terminal" evidence="4">
    <location>
        <begin position="74"/>
        <end position="138"/>
    </location>
</feature>
<dbReference type="Gene3D" id="3.30.1230.20">
    <property type="match status" value="1"/>
</dbReference>
<sequence>MQNEEGQNMDLYIPRKCSATNRLITSKDHASVQINIGHGDADSALDRLWQKKKVEAQQQSKPPQRAAAVNIQEFPLKLRKTTRVLVVKPTVGKADEVPVLENIVTDNRKLIKLDVFVNDEDDKPEEVDRAEYAGGFTQDTNGGYKL</sequence>
<keyword evidence="6" id="KW-1185">Reference proteome</keyword>
<keyword evidence="3" id="KW-0687">Ribonucleoprotein</keyword>
<evidence type="ECO:0000313" key="5">
    <source>
        <dbReference type="EMBL" id="KAG6434292.1"/>
    </source>
</evidence>
<accession>A0A8X9A9R8</accession>
<gene>
    <name evidence="5" type="ORF">SASPL_105916</name>
</gene>
<dbReference type="GO" id="GO:0006412">
    <property type="term" value="P:translation"/>
    <property type="evidence" value="ECO:0007669"/>
    <property type="project" value="InterPro"/>
</dbReference>
<dbReference type="GO" id="GO:0005840">
    <property type="term" value="C:ribosome"/>
    <property type="evidence" value="ECO:0007669"/>
    <property type="project" value="UniProtKB-KW"/>
</dbReference>
<dbReference type="Pfam" id="PF12143">
    <property type="entry name" value="PPO1_KFDV"/>
    <property type="match status" value="1"/>
</dbReference>
<dbReference type="PANTHER" id="PTHR10442">
    <property type="entry name" value="40S RIBOSOMAL PROTEIN S21"/>
    <property type="match status" value="1"/>
</dbReference>
<dbReference type="AlphaFoldDB" id="A0A8X9A9R8"/>
<dbReference type="InterPro" id="IPR038579">
    <property type="entry name" value="Ribosomal_eS21_sf"/>
</dbReference>
<name>A0A8X9A9R8_SALSN</name>
<dbReference type="GO" id="GO:0005829">
    <property type="term" value="C:cytosol"/>
    <property type="evidence" value="ECO:0007669"/>
    <property type="project" value="UniProtKB-ARBA"/>
</dbReference>
<dbReference type="Proteomes" id="UP000298416">
    <property type="component" value="Unassembled WGS sequence"/>
</dbReference>
<dbReference type="Pfam" id="PF01249">
    <property type="entry name" value="Ribosomal_S21e"/>
    <property type="match status" value="1"/>
</dbReference>
<reference evidence="5" key="1">
    <citation type="submission" date="2018-01" db="EMBL/GenBank/DDBJ databases">
        <authorList>
            <person name="Mao J.F."/>
        </authorList>
    </citation>
    <scope>NUCLEOTIDE SEQUENCE</scope>
    <source>
        <strain evidence="5">Huo1</strain>
        <tissue evidence="5">Leaf</tissue>
    </source>
</reference>
<comment type="caution">
    <text evidence="5">The sequence shown here is derived from an EMBL/GenBank/DDBJ whole genome shotgun (WGS) entry which is preliminary data.</text>
</comment>
<reference evidence="5" key="2">
    <citation type="submission" date="2020-08" db="EMBL/GenBank/DDBJ databases">
        <title>Plant Genome Project.</title>
        <authorList>
            <person name="Zhang R.-G."/>
        </authorList>
    </citation>
    <scope>NUCLEOTIDE SEQUENCE</scope>
    <source>
        <strain evidence="5">Huo1</strain>
        <tissue evidence="5">Leaf</tissue>
    </source>
</reference>
<evidence type="ECO:0000256" key="1">
    <source>
        <dbReference type="ARBA" id="ARBA00010228"/>
    </source>
</evidence>
<dbReference type="GO" id="GO:0003735">
    <property type="term" value="F:structural constituent of ribosome"/>
    <property type="evidence" value="ECO:0007669"/>
    <property type="project" value="InterPro"/>
</dbReference>
<dbReference type="GO" id="GO:0004097">
    <property type="term" value="F:catechol oxidase activity"/>
    <property type="evidence" value="ECO:0007669"/>
    <property type="project" value="InterPro"/>
</dbReference>
<protein>
    <recommendedName>
        <fullName evidence="4">Polyphenol oxidase C-terminal domain-containing protein</fullName>
    </recommendedName>
</protein>
<evidence type="ECO:0000256" key="3">
    <source>
        <dbReference type="ARBA" id="ARBA00023274"/>
    </source>
</evidence>
<dbReference type="InterPro" id="IPR022740">
    <property type="entry name" value="Polyphenol_oxidase_C"/>
</dbReference>
<dbReference type="InterPro" id="IPR018279">
    <property type="entry name" value="Ribosomal_eS21_CS"/>
</dbReference>
<proteinExistence type="inferred from homology"/>
<comment type="similarity">
    <text evidence="1">Belongs to the eukaryotic ribosomal protein eS21 family.</text>
</comment>
<evidence type="ECO:0000313" key="6">
    <source>
        <dbReference type="Proteomes" id="UP000298416"/>
    </source>
</evidence>
<keyword evidence="2" id="KW-0689">Ribosomal protein</keyword>
<dbReference type="GO" id="GO:1990904">
    <property type="term" value="C:ribonucleoprotein complex"/>
    <property type="evidence" value="ECO:0007669"/>
    <property type="project" value="UniProtKB-KW"/>
</dbReference>
<evidence type="ECO:0000256" key="2">
    <source>
        <dbReference type="ARBA" id="ARBA00022980"/>
    </source>
</evidence>
<dbReference type="EMBL" id="PNBA02000002">
    <property type="protein sequence ID" value="KAG6434292.1"/>
    <property type="molecule type" value="Genomic_DNA"/>
</dbReference>
<evidence type="ECO:0000259" key="4">
    <source>
        <dbReference type="Pfam" id="PF12143"/>
    </source>
</evidence>
<organism evidence="5">
    <name type="scientific">Salvia splendens</name>
    <name type="common">Scarlet sage</name>
    <dbReference type="NCBI Taxonomy" id="180675"/>
    <lineage>
        <taxon>Eukaryota</taxon>
        <taxon>Viridiplantae</taxon>
        <taxon>Streptophyta</taxon>
        <taxon>Embryophyta</taxon>
        <taxon>Tracheophyta</taxon>
        <taxon>Spermatophyta</taxon>
        <taxon>Magnoliopsida</taxon>
        <taxon>eudicotyledons</taxon>
        <taxon>Gunneridae</taxon>
        <taxon>Pentapetalae</taxon>
        <taxon>asterids</taxon>
        <taxon>lamiids</taxon>
        <taxon>Lamiales</taxon>
        <taxon>Lamiaceae</taxon>
        <taxon>Nepetoideae</taxon>
        <taxon>Mentheae</taxon>
        <taxon>Salviinae</taxon>
        <taxon>Salvia</taxon>
        <taxon>Salvia subgen. Calosphace</taxon>
        <taxon>core Calosphace</taxon>
    </lineage>
</organism>